<reference evidence="2" key="1">
    <citation type="journal article" date="2017" name="Plant J.">
        <title>The pomegranate (Punica granatum L.) genome and the genomics of punicalagin biosynthesis.</title>
        <authorList>
            <person name="Qin G."/>
            <person name="Xu C."/>
            <person name="Ming R."/>
            <person name="Tang H."/>
            <person name="Guyot R."/>
            <person name="Kramer E.M."/>
            <person name="Hu Y."/>
            <person name="Yi X."/>
            <person name="Qi Y."/>
            <person name="Xu X."/>
            <person name="Gao Z."/>
            <person name="Pan H."/>
            <person name="Jian J."/>
            <person name="Tian Y."/>
            <person name="Yue Z."/>
            <person name="Xu Y."/>
        </authorList>
    </citation>
    <scope>NUCLEOTIDE SEQUENCE [LARGE SCALE GENOMIC DNA]</scope>
    <source>
        <strain evidence="2">cv. Dabenzi</strain>
    </source>
</reference>
<name>A0A218XH69_PUNGR</name>
<dbReference type="Proteomes" id="UP000197138">
    <property type="component" value="Unassembled WGS sequence"/>
</dbReference>
<proteinExistence type="predicted"/>
<evidence type="ECO:0000313" key="1">
    <source>
        <dbReference type="EMBL" id="OWM84138.1"/>
    </source>
</evidence>
<evidence type="ECO:0000313" key="2">
    <source>
        <dbReference type="Proteomes" id="UP000197138"/>
    </source>
</evidence>
<protein>
    <submittedName>
        <fullName evidence="1">Uncharacterized protein</fullName>
    </submittedName>
</protein>
<organism evidence="1 2">
    <name type="scientific">Punica granatum</name>
    <name type="common">Pomegranate</name>
    <dbReference type="NCBI Taxonomy" id="22663"/>
    <lineage>
        <taxon>Eukaryota</taxon>
        <taxon>Viridiplantae</taxon>
        <taxon>Streptophyta</taxon>
        <taxon>Embryophyta</taxon>
        <taxon>Tracheophyta</taxon>
        <taxon>Spermatophyta</taxon>
        <taxon>Magnoliopsida</taxon>
        <taxon>eudicotyledons</taxon>
        <taxon>Gunneridae</taxon>
        <taxon>Pentapetalae</taxon>
        <taxon>rosids</taxon>
        <taxon>malvids</taxon>
        <taxon>Myrtales</taxon>
        <taxon>Lythraceae</taxon>
        <taxon>Punica</taxon>
    </lineage>
</organism>
<gene>
    <name evidence="1" type="ORF">CDL15_Pgr010568</name>
</gene>
<comment type="caution">
    <text evidence="1">The sequence shown here is derived from an EMBL/GenBank/DDBJ whole genome shotgun (WGS) entry which is preliminary data.</text>
</comment>
<accession>A0A218XH69</accession>
<dbReference type="EMBL" id="MTKT01001788">
    <property type="protein sequence ID" value="OWM84138.1"/>
    <property type="molecule type" value="Genomic_DNA"/>
</dbReference>
<dbReference type="AlphaFoldDB" id="A0A218XH69"/>
<sequence>MLRKFVEPARSCFLQPYRVCSPVRVYFHATQVRRGCSHVLHANLPSLLTRASLLSCFARSPSLLGRASCNLIGSAHRCEFTFMLRKVAEPARSCFLQPYRVCSPVRVYFHAPGLLTCGSLLSCFASSRSLLARASFDLAGSPHPCDFTFILPKFVETAGSFFMRPSQVYSPVRVYFHNSQVRGACSLVLLAPLPSLLTRASVTLPGLLTRASLLSCFASLPRLLARSSCDLDGSALPCEFTITIHKYAEPARSCFLRPGRVCSPVRVYFHASQGRRARP</sequence>